<comment type="subcellular location">
    <subcellularLocation>
        <location evidence="1">Nucleus</location>
    </subcellularLocation>
</comment>
<evidence type="ECO:0000313" key="7">
    <source>
        <dbReference type="EMBL" id="EAL73561.1"/>
    </source>
</evidence>
<dbReference type="Reactome" id="R-DDI-6783310">
    <property type="pathway name" value="Fanconi Anemia Pathway"/>
</dbReference>
<dbReference type="OMA" id="MCLSVET"/>
<dbReference type="GO" id="GO:0007129">
    <property type="term" value="P:homologous chromosome pairing at meiosis"/>
    <property type="evidence" value="ECO:0000318"/>
    <property type="project" value="GO_Central"/>
</dbReference>
<feature type="region of interest" description="Disordered" evidence="6">
    <location>
        <begin position="1569"/>
        <end position="1758"/>
    </location>
</feature>
<feature type="compositionally biased region" description="Acidic residues" evidence="6">
    <location>
        <begin position="8"/>
        <end position="24"/>
    </location>
</feature>
<keyword evidence="3" id="KW-0832">Ubl conjugation</keyword>
<organism evidence="7 8">
    <name type="scientific">Dictyostelium discoideum</name>
    <name type="common">Social amoeba</name>
    <dbReference type="NCBI Taxonomy" id="44689"/>
    <lineage>
        <taxon>Eukaryota</taxon>
        <taxon>Amoebozoa</taxon>
        <taxon>Evosea</taxon>
        <taxon>Eumycetozoa</taxon>
        <taxon>Dictyostelia</taxon>
        <taxon>Dictyosteliales</taxon>
        <taxon>Dictyosteliaceae</taxon>
        <taxon>Dictyostelium</taxon>
    </lineage>
</organism>
<proteinExistence type="inferred from homology"/>
<dbReference type="InterPro" id="IPR029448">
    <property type="entry name" value="FANCD2"/>
</dbReference>
<evidence type="ECO:0000256" key="3">
    <source>
        <dbReference type="ARBA" id="ARBA00022843"/>
    </source>
</evidence>
<comment type="similarity">
    <text evidence="5">Belongs to the Fanconi anemia protein FANCD2 family.</text>
</comment>
<dbReference type="GeneID" id="8616469"/>
<feature type="compositionally biased region" description="Basic residues" evidence="6">
    <location>
        <begin position="1687"/>
        <end position="1703"/>
    </location>
</feature>
<dbReference type="InParanoid" id="Q55F81"/>
<feature type="compositionally biased region" description="Basic residues" evidence="6">
    <location>
        <begin position="1594"/>
        <end position="1615"/>
    </location>
</feature>
<keyword evidence="2" id="KW-1017">Isopeptide bond</keyword>
<dbReference type="FunCoup" id="Q55F81">
    <property type="interactions" value="157"/>
</dbReference>
<keyword evidence="4" id="KW-0539">Nucleus</keyword>
<feature type="compositionally biased region" description="Low complexity" evidence="6">
    <location>
        <begin position="1325"/>
        <end position="1342"/>
    </location>
</feature>
<dbReference type="GO" id="GO:0000793">
    <property type="term" value="C:condensed chromosome"/>
    <property type="evidence" value="ECO:0000318"/>
    <property type="project" value="GO_Central"/>
</dbReference>
<protein>
    <recommendedName>
        <fullName evidence="9">Fanconi anemia group D2 protein homolog</fullName>
    </recommendedName>
</protein>
<dbReference type="SMR" id="Q55F81"/>
<gene>
    <name evidence="7" type="ORF">DDB_G0268216</name>
</gene>
<evidence type="ECO:0000256" key="5">
    <source>
        <dbReference type="ARBA" id="ARBA00093456"/>
    </source>
</evidence>
<dbReference type="KEGG" id="ddi:DDB_G0268216"/>
<feature type="region of interest" description="Disordered" evidence="6">
    <location>
        <begin position="1319"/>
        <end position="1372"/>
    </location>
</feature>
<feature type="compositionally biased region" description="Acidic residues" evidence="6">
    <location>
        <begin position="1720"/>
        <end position="1730"/>
    </location>
</feature>
<evidence type="ECO:0000256" key="6">
    <source>
        <dbReference type="SAM" id="MobiDB-lite"/>
    </source>
</evidence>
<dbReference type="AlphaFoldDB" id="Q55F81"/>
<dbReference type="PhylomeDB" id="Q55F81"/>
<dbReference type="GO" id="GO:0005634">
    <property type="term" value="C:nucleus"/>
    <property type="evidence" value="ECO:0000318"/>
    <property type="project" value="GO_Central"/>
</dbReference>
<dbReference type="EMBL" id="AAFI02000003">
    <property type="protein sequence ID" value="EAL73561.1"/>
    <property type="molecule type" value="Genomic_DNA"/>
</dbReference>
<accession>Q55F81</accession>
<name>Q55F81_DICDI</name>
<evidence type="ECO:0008006" key="9">
    <source>
        <dbReference type="Google" id="ProtNLM"/>
    </source>
</evidence>
<dbReference type="Proteomes" id="UP000002195">
    <property type="component" value="Unassembled WGS sequence"/>
</dbReference>
<feature type="region of interest" description="Disordered" evidence="6">
    <location>
        <begin position="1"/>
        <end position="89"/>
    </location>
</feature>
<evidence type="ECO:0000256" key="2">
    <source>
        <dbReference type="ARBA" id="ARBA00022499"/>
    </source>
</evidence>
<dbReference type="VEuPathDB" id="AmoebaDB:DDB_G0268216"/>
<dbReference type="Pfam" id="PF14631">
    <property type="entry name" value="FancD2"/>
    <property type="match status" value="2"/>
</dbReference>
<evidence type="ECO:0000256" key="1">
    <source>
        <dbReference type="ARBA" id="ARBA00004123"/>
    </source>
</evidence>
<dbReference type="STRING" id="44689.Q55F81"/>
<sequence length="1758" mass="201935">MDRRFLEYEDMNDDDLKDDDDDESLNNNNNNNIIDQNSKKQRLYDTPCSFTSNIDDNDDDLSDFNTKDNQQQQQQRQRQQQQPINSKRKQEFQKLLDETMSKTKEFKVVLGKHMSIQDPIIVSDIVTFKRSLETYFNNQSSSNNALHSPRDNNSSESKLQSFKDGFALFIENESILELALSPVRSESSNDFIQKYGNNFSETCLIRLLLSTPIVQPLILDVLFDSMYTFAAEDTNGFCKKIFSQLRWLDTISDGPQLLAQIGTLLGLLDVNPELKKDIIRFLPDIVDNECHSEFIDILMGIYKENEEFVLPILDALANLNLNSAHLTNVRETVGESLRESDFNILPMRITFLLSTSSSKENSAITSKAIRERLDLKKPILINGSTTEILNDPNNKETDRDRKPTENLILEALKSGIRFKKDLCDAFIKEIEEARTHNILDFWLIVLIHSFGHKSTEKIFKKLVKSGLLSKKLLIESIYTHEFALQQYFTTMLTLCDFCIRSIETKVREFGESFYELLFKCYRDEGQQRELISMLLAHIISGNNSEVNCGLEVLYKLCSPLCSDMLIKFSHEIKRVLDYIDTLTESQIRTLFRIFGTLLYTDRISSNSYKLEPNGRIFTELDIFTRKQITSTKIKYKKIGIISMCSQISRISRVIINHNNELQLPRELFEEYEKLFQSLLLNCDKSRLARSYLFDELANVYMISPFHQSVTNSIGEYAQRYFQNDFIELVNQYDKSMIWGSMGNTFGDEGICIYPNLSEGTTTRDDNKLLCLSSAFRLIRILQPKDQSLEEIDVMLTHPFIMFNKEIVSINNSHNFKDDKEKELYCLSLYYSTNYIRELLNAFTTLLIPLRKNQQNQHQQHHTQSLLSNNEKLLNRLNILISMEDKFEMVLSHSNSFVIPHGTFESDQRKPFSIELKKNKKLPTSASTTATTTTLANSNSINQLIKYNIDLKDFVTPGESLIEIEKPYLKLIKPYYRSLDLSCFHLFKPQTNNTTTTTTSKSNQNNLEPNGMLYLLEEFYNKLDTVSTPDRTSHLHNEKIQLPFSYEQFILQTGVVFRYLLEHLKNLSNQFKQNRLKLLQLIKSTDVIVQQKNELQIELEEEYDASKDNEVKKLKKEIEKRCDQIQWSNNNQTITQHCIQLILQIFEKLFHTGGSISKTENDHKLFLDLLNSISTKANQLLGENIDQQQQQQPVGGGGDRNQQKLKIFNSIFTFFKSFIQIFVSSKSFKASFTLLQVLISLYSSRYIGNKNIEEMKFQIHNYSRILLAINWISSGKQKVSSQSLGVLLKAYFDHTSNEDESIKTSINYLKKYFGNESSKKNVLTTNSSSSQSSKNKRNNNNSSDSDEENDNDEKDDLINREAGGGGDDDDDDNKFINIVETGEGIEFKISSLNSTTLLPFLKSIYSALINNLKSSIEDKNLQTDQETACFFKRSSFFISMYASLVETAKERDKSLYLIETLKQAVSFVTVFIKLYIPVFKSLVKKKSLQIIGRVIKEIENLRLHNGILNNICSHGKETSDSSIIAMEPQVKKTLESLNMEVKGILAGVNASEAFGTKKVDKRKLNGDEFFSSDDDDGDDDSDQSSDYSDSDDNKKRKTKKKVNKKSTKKSTKKIKSNHSDEEEEEEEEEKKGVSSSKQKKQTKKVGSLSKGSKLRKMGSDDDDDDEKEVESESSPNVSDNEDYSRSVSRGRSRSRSISHRRRSTSRSLSISDRSRSRSVEEAEVGEPESNEELSSSEPDEGDSLGSQSDRSEDEEIESD</sequence>
<dbReference type="GO" id="GO:1990918">
    <property type="term" value="P:double-strand break repair involved in meiotic recombination"/>
    <property type="evidence" value="ECO:0000318"/>
    <property type="project" value="GO_Central"/>
</dbReference>
<dbReference type="GO" id="GO:0031573">
    <property type="term" value="P:mitotic intra-S DNA damage checkpoint signaling"/>
    <property type="evidence" value="ECO:0000318"/>
    <property type="project" value="GO_Central"/>
</dbReference>
<feature type="compositionally biased region" description="Low complexity" evidence="6">
    <location>
        <begin position="63"/>
        <end position="82"/>
    </location>
</feature>
<evidence type="ECO:0000256" key="4">
    <source>
        <dbReference type="ARBA" id="ARBA00023242"/>
    </source>
</evidence>
<keyword evidence="8" id="KW-1185">Reference proteome</keyword>
<feature type="compositionally biased region" description="Low complexity" evidence="6">
    <location>
        <begin position="25"/>
        <end position="36"/>
    </location>
</feature>
<dbReference type="PaxDb" id="44689-DDB0189872"/>
<dbReference type="HOGENOM" id="CLU_239175_0_0_1"/>
<dbReference type="GO" id="GO:0036297">
    <property type="term" value="P:interstrand cross-link repair"/>
    <property type="evidence" value="ECO:0000318"/>
    <property type="project" value="GO_Central"/>
</dbReference>
<evidence type="ECO:0000313" key="8">
    <source>
        <dbReference type="Proteomes" id="UP000002195"/>
    </source>
</evidence>
<reference evidence="7 8" key="1">
    <citation type="journal article" date="2005" name="Nature">
        <title>The genome of the social amoeba Dictyostelium discoideum.</title>
        <authorList>
            <consortium name="The Dictyostelium discoideum Sequencing Consortium"/>
            <person name="Eichinger L."/>
            <person name="Pachebat J.A."/>
            <person name="Glockner G."/>
            <person name="Rajandream M.A."/>
            <person name="Sucgang R."/>
            <person name="Berriman M."/>
            <person name="Song J."/>
            <person name="Olsen R."/>
            <person name="Szafranski K."/>
            <person name="Xu Q."/>
            <person name="Tunggal B."/>
            <person name="Kummerfeld S."/>
            <person name="Madera M."/>
            <person name="Konfortov B.A."/>
            <person name="Rivero F."/>
            <person name="Bankier A.T."/>
            <person name="Lehmann R."/>
            <person name="Hamlin N."/>
            <person name="Davies R."/>
            <person name="Gaudet P."/>
            <person name="Fey P."/>
            <person name="Pilcher K."/>
            <person name="Chen G."/>
            <person name="Saunders D."/>
            <person name="Sodergren E."/>
            <person name="Davis P."/>
            <person name="Kerhornou A."/>
            <person name="Nie X."/>
            <person name="Hall N."/>
            <person name="Anjard C."/>
            <person name="Hemphill L."/>
            <person name="Bason N."/>
            <person name="Farbrother P."/>
            <person name="Desany B."/>
            <person name="Just E."/>
            <person name="Morio T."/>
            <person name="Rost R."/>
            <person name="Churcher C."/>
            <person name="Cooper J."/>
            <person name="Haydock S."/>
            <person name="van Driessche N."/>
            <person name="Cronin A."/>
            <person name="Goodhead I."/>
            <person name="Muzny D."/>
            <person name="Mourier T."/>
            <person name="Pain A."/>
            <person name="Lu M."/>
            <person name="Harper D."/>
            <person name="Lindsay R."/>
            <person name="Hauser H."/>
            <person name="James K."/>
            <person name="Quiles M."/>
            <person name="Madan Babu M."/>
            <person name="Saito T."/>
            <person name="Buchrieser C."/>
            <person name="Wardroper A."/>
            <person name="Felder M."/>
            <person name="Thangavelu M."/>
            <person name="Johnson D."/>
            <person name="Knights A."/>
            <person name="Loulseged H."/>
            <person name="Mungall K."/>
            <person name="Oliver K."/>
            <person name="Price C."/>
            <person name="Quail M.A."/>
            <person name="Urushihara H."/>
            <person name="Hernandez J."/>
            <person name="Rabbinowitsch E."/>
            <person name="Steffen D."/>
            <person name="Sanders M."/>
            <person name="Ma J."/>
            <person name="Kohara Y."/>
            <person name="Sharp S."/>
            <person name="Simmonds M."/>
            <person name="Spiegler S."/>
            <person name="Tivey A."/>
            <person name="Sugano S."/>
            <person name="White B."/>
            <person name="Walker D."/>
            <person name="Woodward J."/>
            <person name="Winckler T."/>
            <person name="Tanaka Y."/>
            <person name="Shaulsky G."/>
            <person name="Schleicher M."/>
            <person name="Weinstock G."/>
            <person name="Rosenthal A."/>
            <person name="Cox E.C."/>
            <person name="Chisholm R.L."/>
            <person name="Gibbs R."/>
            <person name="Loomis W.F."/>
            <person name="Platzer M."/>
            <person name="Kay R.R."/>
            <person name="Williams J."/>
            <person name="Dear P.H."/>
            <person name="Noegel A.A."/>
            <person name="Barrell B."/>
            <person name="Kuspa A."/>
        </authorList>
    </citation>
    <scope>NUCLEOTIDE SEQUENCE [LARGE SCALE GENOMIC DNA]</scope>
    <source>
        <strain evidence="7 8">AX4</strain>
    </source>
</reference>
<dbReference type="PANTHER" id="PTHR32086">
    <property type="entry name" value="FANCONI ANEMIA GROUP D2 PROTEIN"/>
    <property type="match status" value="1"/>
</dbReference>
<dbReference type="GO" id="GO:0070182">
    <property type="term" value="F:DNA polymerase binding"/>
    <property type="evidence" value="ECO:0000318"/>
    <property type="project" value="GO_Central"/>
</dbReference>
<dbReference type="RefSeq" id="XP_647652.1">
    <property type="nucleotide sequence ID" value="XM_642560.1"/>
</dbReference>
<dbReference type="PANTHER" id="PTHR32086:SF0">
    <property type="entry name" value="FANCONI ANEMIA GROUP D2 PROTEIN"/>
    <property type="match status" value="1"/>
</dbReference>
<dbReference type="eggNOG" id="KOG4712">
    <property type="taxonomic scope" value="Eukaryota"/>
</dbReference>
<feature type="region of interest" description="Disordered" evidence="6">
    <location>
        <begin position="139"/>
        <end position="158"/>
    </location>
</feature>
<dbReference type="dictyBase" id="DDB_G0268216">
    <property type="gene designation" value="fncD2"/>
</dbReference>
<dbReference type="GO" id="GO:0006974">
    <property type="term" value="P:DNA damage response"/>
    <property type="evidence" value="ECO:0000315"/>
    <property type="project" value="dictyBase"/>
</dbReference>
<feature type="compositionally biased region" description="Acidic residues" evidence="6">
    <location>
        <begin position="1569"/>
        <end position="1582"/>
    </location>
</feature>
<feature type="compositionally biased region" description="Acidic residues" evidence="6">
    <location>
        <begin position="1659"/>
        <end position="1670"/>
    </location>
</feature>
<feature type="compositionally biased region" description="Acidic residues" evidence="6">
    <location>
        <begin position="1343"/>
        <end position="1354"/>
    </location>
</feature>
<comment type="caution">
    <text evidence="7">The sequence shown here is derived from an EMBL/GenBank/DDBJ whole genome shotgun (WGS) entry which is preliminary data.</text>
</comment>